<protein>
    <submittedName>
        <fullName evidence="1">Uncharacterized protein</fullName>
    </submittedName>
</protein>
<comment type="caution">
    <text evidence="1">The sequence shown here is derived from an EMBL/GenBank/DDBJ whole genome shotgun (WGS) entry which is preliminary data.</text>
</comment>
<dbReference type="EMBL" id="LAZR01046680">
    <property type="protein sequence ID" value="KKK95976.1"/>
    <property type="molecule type" value="Genomic_DNA"/>
</dbReference>
<gene>
    <name evidence="1" type="ORF">LCGC14_2667380</name>
</gene>
<evidence type="ECO:0000313" key="1">
    <source>
        <dbReference type="EMBL" id="KKK95976.1"/>
    </source>
</evidence>
<dbReference type="AlphaFoldDB" id="A0A0F9CH07"/>
<name>A0A0F9CH07_9ZZZZ</name>
<accession>A0A0F9CH07</accession>
<reference evidence="1" key="1">
    <citation type="journal article" date="2015" name="Nature">
        <title>Complex archaea that bridge the gap between prokaryotes and eukaryotes.</title>
        <authorList>
            <person name="Spang A."/>
            <person name="Saw J.H."/>
            <person name="Jorgensen S.L."/>
            <person name="Zaremba-Niedzwiedzka K."/>
            <person name="Martijn J."/>
            <person name="Lind A.E."/>
            <person name="van Eijk R."/>
            <person name="Schleper C."/>
            <person name="Guy L."/>
            <person name="Ettema T.J."/>
        </authorList>
    </citation>
    <scope>NUCLEOTIDE SEQUENCE</scope>
</reference>
<feature type="non-terminal residue" evidence="1">
    <location>
        <position position="44"/>
    </location>
</feature>
<proteinExistence type="predicted"/>
<organism evidence="1">
    <name type="scientific">marine sediment metagenome</name>
    <dbReference type="NCBI Taxonomy" id="412755"/>
    <lineage>
        <taxon>unclassified sequences</taxon>
        <taxon>metagenomes</taxon>
        <taxon>ecological metagenomes</taxon>
    </lineage>
</organism>
<sequence length="44" mass="4999">MIKVRLKRVKHGSYFYGCTLDEHFVSGGVTEMPKKGKPVIFRSA</sequence>